<dbReference type="RefSeq" id="WP_377200695.1">
    <property type="nucleotide sequence ID" value="NZ_JBHUHF010000001.1"/>
</dbReference>
<proteinExistence type="predicted"/>
<organism evidence="1 2">
    <name type="scientific">Promicromonospora aerolata</name>
    <dbReference type="NCBI Taxonomy" id="195749"/>
    <lineage>
        <taxon>Bacteria</taxon>
        <taxon>Bacillati</taxon>
        <taxon>Actinomycetota</taxon>
        <taxon>Actinomycetes</taxon>
        <taxon>Micrococcales</taxon>
        <taxon>Promicromonosporaceae</taxon>
        <taxon>Promicromonospora</taxon>
    </lineage>
</organism>
<evidence type="ECO:0000313" key="2">
    <source>
        <dbReference type="Proteomes" id="UP001597338"/>
    </source>
</evidence>
<accession>A0ABW4VEM0</accession>
<evidence type="ECO:0008006" key="3">
    <source>
        <dbReference type="Google" id="ProtNLM"/>
    </source>
</evidence>
<reference evidence="2" key="1">
    <citation type="journal article" date="2019" name="Int. J. Syst. Evol. Microbiol.">
        <title>The Global Catalogue of Microorganisms (GCM) 10K type strain sequencing project: providing services to taxonomists for standard genome sequencing and annotation.</title>
        <authorList>
            <consortium name="The Broad Institute Genomics Platform"/>
            <consortium name="The Broad Institute Genome Sequencing Center for Infectious Disease"/>
            <person name="Wu L."/>
            <person name="Ma J."/>
        </authorList>
    </citation>
    <scope>NUCLEOTIDE SEQUENCE [LARGE SCALE GENOMIC DNA]</scope>
    <source>
        <strain evidence="2">CCM 7043</strain>
    </source>
</reference>
<name>A0ABW4VEM0_9MICO</name>
<evidence type="ECO:0000313" key="1">
    <source>
        <dbReference type="EMBL" id="MFD2029040.1"/>
    </source>
</evidence>
<keyword evidence="2" id="KW-1185">Reference proteome</keyword>
<dbReference type="EMBL" id="JBHUHF010000001">
    <property type="protein sequence ID" value="MFD2029040.1"/>
    <property type="molecule type" value="Genomic_DNA"/>
</dbReference>
<gene>
    <name evidence="1" type="ORF">ACFSL2_26400</name>
</gene>
<protein>
    <recommendedName>
        <fullName evidence="3">Leucine rich repeat (LRR) protein</fullName>
    </recommendedName>
</protein>
<dbReference type="Proteomes" id="UP001597338">
    <property type="component" value="Unassembled WGS sequence"/>
</dbReference>
<sequence>MARQRSTTPPRPLAPGDVVVTLHENLGEWTAAQVTRLDADEELADVLDLDWSSPARPESLADLGVLRPLSRHAGSWNGRRSHCHHPWVLPRSCTVLGNAEPLVPGSSQAFGQGWSVGDALFWERRVARARSDEDPWAEPGRLSVEGPELQVPDGVDAPAVRHLFVNGVARLDAAIVAAAFPNLTTLALHGELGELTNAVALNQLPRLRELSVTGYFGMTAADCATPVRTPELEHVDLHDVPHEYATAMRRVWRPEAAHGTYLSVTGARKPGWVAENRDNPLRDWDGRAGVSKAAYRKSVAQFRRTRRQLLAALDHSPGDRTAAMERIGTEYGEAFNAIDDAASNDLIMTEEREELYAAVTGVLEAAAAERGIELTAEQRALLDGIDAVRDW</sequence>
<comment type="caution">
    <text evidence="1">The sequence shown here is derived from an EMBL/GenBank/DDBJ whole genome shotgun (WGS) entry which is preliminary data.</text>
</comment>